<evidence type="ECO:0000256" key="4">
    <source>
        <dbReference type="SAM" id="MobiDB-lite"/>
    </source>
</evidence>
<dbReference type="GO" id="GO:0003697">
    <property type="term" value="F:single-stranded DNA binding"/>
    <property type="evidence" value="ECO:0007669"/>
    <property type="project" value="UniProtKB-UniRule"/>
</dbReference>
<dbReference type="PANTHER" id="PTHR10302">
    <property type="entry name" value="SINGLE-STRANDED DNA-BINDING PROTEIN"/>
    <property type="match status" value="1"/>
</dbReference>
<dbReference type="InterPro" id="IPR012340">
    <property type="entry name" value="NA-bd_OB-fold"/>
</dbReference>
<dbReference type="PROSITE" id="PS50935">
    <property type="entry name" value="SSB"/>
    <property type="match status" value="1"/>
</dbReference>
<feature type="short sequence motif" description="Important for interaction with partner proteins" evidence="2">
    <location>
        <begin position="171"/>
        <end position="176"/>
    </location>
</feature>
<keyword evidence="2" id="KW-0233">DNA recombination</keyword>
<dbReference type="AlphaFoldDB" id="A0A1F5J8X2"/>
<dbReference type="Gene3D" id="2.40.50.140">
    <property type="entry name" value="Nucleic acid-binding proteins"/>
    <property type="match status" value="1"/>
</dbReference>
<comment type="caution">
    <text evidence="5">The sequence shown here is derived from an EMBL/GenBank/DDBJ whole genome shotgun (WGS) entry which is preliminary data.</text>
</comment>
<keyword evidence="2" id="KW-0234">DNA repair</keyword>
<evidence type="ECO:0000256" key="1">
    <source>
        <dbReference type="ARBA" id="ARBA00023125"/>
    </source>
</evidence>
<keyword evidence="2" id="KW-0235">DNA replication</keyword>
<sequence length="176" mass="19844">MASRSWNRVELIGNLTRDPELRYTPNGAAVCTFGLATNRTYISEGEKREEVDFHRLVAWNKLAELCNQLLKKGTKVFISGRLQTRSWEGQDGIQRQTTEVVIEDMIILSPRQNGEVTAPPLSEPPLPEEVNAEAVIQAKSKAEEKEEPKKAEEAKPAEIKKTSPQEDIKDDEDLPF</sequence>
<dbReference type="Proteomes" id="UP000177042">
    <property type="component" value="Unassembled WGS sequence"/>
</dbReference>
<dbReference type="Pfam" id="PF00436">
    <property type="entry name" value="SSB"/>
    <property type="match status" value="1"/>
</dbReference>
<proteinExistence type="inferred from homology"/>
<feature type="compositionally biased region" description="Basic and acidic residues" evidence="4">
    <location>
        <begin position="140"/>
        <end position="167"/>
    </location>
</feature>
<dbReference type="GO" id="GO:0006281">
    <property type="term" value="P:DNA repair"/>
    <property type="evidence" value="ECO:0007669"/>
    <property type="project" value="UniProtKB-UniRule"/>
</dbReference>
<comment type="caution">
    <text evidence="2">Lacks conserved residue(s) required for the propagation of feature annotation.</text>
</comment>
<dbReference type="InterPro" id="IPR011344">
    <property type="entry name" value="ssDNA-bd"/>
</dbReference>
<dbReference type="PANTHER" id="PTHR10302:SF27">
    <property type="entry name" value="SINGLE-STRANDED DNA-BINDING PROTEIN"/>
    <property type="match status" value="1"/>
</dbReference>
<protein>
    <recommendedName>
        <fullName evidence="2 3">Single-stranded DNA-binding protein</fullName>
        <shortName evidence="2">SSB</shortName>
    </recommendedName>
</protein>
<evidence type="ECO:0000256" key="3">
    <source>
        <dbReference type="PIRNR" id="PIRNR002070"/>
    </source>
</evidence>
<dbReference type="NCBIfam" id="TIGR00621">
    <property type="entry name" value="ssb"/>
    <property type="match status" value="1"/>
</dbReference>
<keyword evidence="2" id="KW-0227">DNA damage</keyword>
<comment type="subunit">
    <text evidence="2">Homotetramer.</text>
</comment>
<evidence type="ECO:0000256" key="2">
    <source>
        <dbReference type="HAMAP-Rule" id="MF_00984"/>
    </source>
</evidence>
<gene>
    <name evidence="5" type="ORF">A3C26_01965</name>
</gene>
<organism evidence="5 6">
    <name type="scientific">Candidatus Daviesbacteria bacterium RIFCSPHIGHO2_02_FULL_39_12</name>
    <dbReference type="NCBI Taxonomy" id="1797770"/>
    <lineage>
        <taxon>Bacteria</taxon>
        <taxon>Candidatus Daviesiibacteriota</taxon>
    </lineage>
</organism>
<dbReference type="HAMAP" id="MF_00984">
    <property type="entry name" value="SSB"/>
    <property type="match status" value="1"/>
</dbReference>
<dbReference type="GO" id="GO:0006260">
    <property type="term" value="P:DNA replication"/>
    <property type="evidence" value="ECO:0007669"/>
    <property type="project" value="UniProtKB-UniRule"/>
</dbReference>
<evidence type="ECO:0000313" key="5">
    <source>
        <dbReference type="EMBL" id="OGE25084.1"/>
    </source>
</evidence>
<dbReference type="EMBL" id="MFCX01000032">
    <property type="protein sequence ID" value="OGE25084.1"/>
    <property type="molecule type" value="Genomic_DNA"/>
</dbReference>
<dbReference type="CDD" id="cd04496">
    <property type="entry name" value="SSB_OBF"/>
    <property type="match status" value="1"/>
</dbReference>
<evidence type="ECO:0000313" key="6">
    <source>
        <dbReference type="Proteomes" id="UP000177042"/>
    </source>
</evidence>
<comment type="function">
    <text evidence="2">Plays an important role in DNA replication, recombination and repair. Binds to ssDNA and to an array of partner proteins to recruit them to their sites of action during DNA metabolism.</text>
</comment>
<name>A0A1F5J8X2_9BACT</name>
<dbReference type="InterPro" id="IPR000424">
    <property type="entry name" value="Primosome_PriB/ssb"/>
</dbReference>
<dbReference type="GO" id="GO:0009295">
    <property type="term" value="C:nucleoid"/>
    <property type="evidence" value="ECO:0007669"/>
    <property type="project" value="TreeGrafter"/>
</dbReference>
<dbReference type="GO" id="GO:0006310">
    <property type="term" value="P:DNA recombination"/>
    <property type="evidence" value="ECO:0007669"/>
    <property type="project" value="UniProtKB-UniRule"/>
</dbReference>
<dbReference type="PIRSF" id="PIRSF002070">
    <property type="entry name" value="SSB"/>
    <property type="match status" value="1"/>
</dbReference>
<feature type="region of interest" description="Disordered" evidence="4">
    <location>
        <begin position="113"/>
        <end position="176"/>
    </location>
</feature>
<keyword evidence="1 2" id="KW-0238">DNA-binding</keyword>
<accession>A0A1F5J8X2</accession>
<dbReference type="SUPFAM" id="SSF50249">
    <property type="entry name" value="Nucleic acid-binding proteins"/>
    <property type="match status" value="1"/>
</dbReference>
<reference evidence="5 6" key="1">
    <citation type="journal article" date="2016" name="Nat. Commun.">
        <title>Thousands of microbial genomes shed light on interconnected biogeochemical processes in an aquifer system.</title>
        <authorList>
            <person name="Anantharaman K."/>
            <person name="Brown C.T."/>
            <person name="Hug L.A."/>
            <person name="Sharon I."/>
            <person name="Castelle C.J."/>
            <person name="Probst A.J."/>
            <person name="Thomas B.C."/>
            <person name="Singh A."/>
            <person name="Wilkins M.J."/>
            <person name="Karaoz U."/>
            <person name="Brodie E.L."/>
            <person name="Williams K.H."/>
            <person name="Hubbard S.S."/>
            <person name="Banfield J.F."/>
        </authorList>
    </citation>
    <scope>NUCLEOTIDE SEQUENCE [LARGE SCALE GENOMIC DNA]</scope>
</reference>